<dbReference type="AlphaFoldDB" id="A0A2U3KWU3"/>
<organism evidence="5 6">
    <name type="scientific">Candidatus Sulfotelmatobacter kueseliae</name>
    <dbReference type="NCBI Taxonomy" id="2042962"/>
    <lineage>
        <taxon>Bacteria</taxon>
        <taxon>Pseudomonadati</taxon>
        <taxon>Acidobacteriota</taxon>
        <taxon>Terriglobia</taxon>
        <taxon>Terriglobales</taxon>
        <taxon>Candidatus Korobacteraceae</taxon>
        <taxon>Candidatus Sulfotelmatobacter</taxon>
    </lineage>
</organism>
<evidence type="ECO:0000259" key="3">
    <source>
        <dbReference type="Pfam" id="PF01887"/>
    </source>
</evidence>
<dbReference type="InterPro" id="IPR023228">
    <property type="entry name" value="SAM_OH_AdoTrfase_N_sf"/>
</dbReference>
<dbReference type="Proteomes" id="UP000238701">
    <property type="component" value="Unassembled WGS sequence"/>
</dbReference>
<proteinExistence type="inferred from homology"/>
<dbReference type="SUPFAM" id="SSF102522">
    <property type="entry name" value="Bacterial fluorinating enzyme, N-terminal domain"/>
    <property type="match status" value="1"/>
</dbReference>
<evidence type="ECO:0000313" key="5">
    <source>
        <dbReference type="EMBL" id="SPF44102.1"/>
    </source>
</evidence>
<evidence type="ECO:0000313" key="6">
    <source>
        <dbReference type="Proteomes" id="UP000238701"/>
    </source>
</evidence>
<dbReference type="PIRSF" id="PIRSF006779">
    <property type="entry name" value="UCP006779"/>
    <property type="match status" value="1"/>
</dbReference>
<dbReference type="PANTHER" id="PTHR35092:SF1">
    <property type="entry name" value="CHLORINASE MJ1651"/>
    <property type="match status" value="1"/>
</dbReference>
<dbReference type="EMBL" id="OMOD01000146">
    <property type="protein sequence ID" value="SPF44102.1"/>
    <property type="molecule type" value="Genomic_DNA"/>
</dbReference>
<dbReference type="Gene3D" id="2.40.30.90">
    <property type="entry name" value="Bacterial fluorinating enzyme like"/>
    <property type="match status" value="1"/>
</dbReference>
<evidence type="ECO:0008006" key="7">
    <source>
        <dbReference type="Google" id="ProtNLM"/>
    </source>
</evidence>
<evidence type="ECO:0000259" key="4">
    <source>
        <dbReference type="Pfam" id="PF20257"/>
    </source>
</evidence>
<accession>A0A2U3KWU3</accession>
<dbReference type="InterPro" id="IPR023227">
    <property type="entry name" value="SAM_OH_AdoTrfase_C_sf"/>
</dbReference>
<dbReference type="InterPro" id="IPR046470">
    <property type="entry name" value="SAM_HAT_C"/>
</dbReference>
<gene>
    <name evidence="5" type="ORF">SBA1_510039</name>
</gene>
<keyword evidence="1" id="KW-0949">S-adenosyl-L-methionine</keyword>
<dbReference type="Pfam" id="PF01887">
    <property type="entry name" value="SAM_HAT_N"/>
    <property type="match status" value="1"/>
</dbReference>
<dbReference type="OrthoDB" id="9792195at2"/>
<comment type="similarity">
    <text evidence="2">Belongs to the SAM hydrolase / SAM-dependent halogenase family.</text>
</comment>
<sequence>MPHRPIITLTSDFGINDHFVGAMKGVILGIVPEAAIVDISHAVQAFDVLDGALAISQAYACFPNGTIHVVVVDPGVGTERRPILASSDGYHFVAPDNGVLSMVYAREERMHVRHITAEHYFRQPVSATFHARDVFAPVAAYLAKQVDSHKFGDEIEDYVKFAAPRPKAVSENRLRGVVLKVDRFGNLITNVTPDDAPVLFAGQPGAFKIVVGKTEITNIRQSYAEGSPGEVFGILGSMGYLEIAANRAAAAQITGAAKGSEVSILLGEAAGAGA</sequence>
<dbReference type="PANTHER" id="PTHR35092">
    <property type="entry name" value="CHLORINASE MJ1651"/>
    <property type="match status" value="1"/>
</dbReference>
<feature type="domain" description="S-adenosyl-l-methionine hydroxide adenosyltransferase N-terminal" evidence="3">
    <location>
        <begin position="7"/>
        <end position="152"/>
    </location>
</feature>
<evidence type="ECO:0000256" key="1">
    <source>
        <dbReference type="ARBA" id="ARBA00022691"/>
    </source>
</evidence>
<name>A0A2U3KWU3_9BACT</name>
<protein>
    <recommendedName>
        <fullName evidence="7">SAM-dependent chlorinase/fluorinase</fullName>
    </recommendedName>
</protein>
<dbReference type="Pfam" id="PF20257">
    <property type="entry name" value="SAM_HAT_C"/>
    <property type="match status" value="1"/>
</dbReference>
<dbReference type="Gene3D" id="3.40.50.10790">
    <property type="entry name" value="S-adenosyl-l-methionine hydroxide adenosyltransferase, N-terminal"/>
    <property type="match status" value="1"/>
</dbReference>
<dbReference type="InterPro" id="IPR002747">
    <property type="entry name" value="SAM_OH_AdoTrfase"/>
</dbReference>
<dbReference type="SUPFAM" id="SSF101852">
    <property type="entry name" value="Bacterial fluorinating enzyme, C-terminal domain"/>
    <property type="match status" value="1"/>
</dbReference>
<feature type="domain" description="S-adenosyl-l-methionine hydroxide adenosyltransferase C-terminal" evidence="4">
    <location>
        <begin position="176"/>
        <end position="262"/>
    </location>
</feature>
<dbReference type="InterPro" id="IPR046469">
    <property type="entry name" value="SAM_HAT_N"/>
</dbReference>
<reference evidence="6" key="1">
    <citation type="submission" date="2018-02" db="EMBL/GenBank/DDBJ databases">
        <authorList>
            <person name="Hausmann B."/>
        </authorList>
    </citation>
    <scope>NUCLEOTIDE SEQUENCE [LARGE SCALE GENOMIC DNA]</scope>
    <source>
        <strain evidence="6">Peat soil MAG SbA1</strain>
    </source>
</reference>
<evidence type="ECO:0000256" key="2">
    <source>
        <dbReference type="ARBA" id="ARBA00024035"/>
    </source>
</evidence>